<keyword evidence="10" id="KW-1185">Reference proteome</keyword>
<dbReference type="PROSITE" id="PS00094">
    <property type="entry name" value="C5_MTASE_1"/>
    <property type="match status" value="1"/>
</dbReference>
<gene>
    <name evidence="9" type="primary">dcm</name>
    <name evidence="9" type="ORF">KBB96_17475</name>
</gene>
<keyword evidence="4" id="KW-0680">Restriction system</keyword>
<dbReference type="KEGG" id="lamb:KBB96_17475"/>
<dbReference type="InterPro" id="IPR001525">
    <property type="entry name" value="C5_MeTfrase"/>
</dbReference>
<keyword evidence="3 6" id="KW-0949">S-adenosyl-L-methionine</keyword>
<evidence type="ECO:0000256" key="7">
    <source>
        <dbReference type="RuleBase" id="RU000416"/>
    </source>
</evidence>
<name>A0A975PHG4_9BACT</name>
<dbReference type="PANTHER" id="PTHR10629:SF52">
    <property type="entry name" value="DNA (CYTOSINE-5)-METHYLTRANSFERASE 1"/>
    <property type="match status" value="1"/>
</dbReference>
<organism evidence="9 10">
    <name type="scientific">Luteolibacter ambystomatis</name>
    <dbReference type="NCBI Taxonomy" id="2824561"/>
    <lineage>
        <taxon>Bacteria</taxon>
        <taxon>Pseudomonadati</taxon>
        <taxon>Verrucomicrobiota</taxon>
        <taxon>Verrucomicrobiia</taxon>
        <taxon>Verrucomicrobiales</taxon>
        <taxon>Verrucomicrobiaceae</taxon>
        <taxon>Luteolibacter</taxon>
    </lineage>
</organism>
<comment type="similarity">
    <text evidence="6 7">Belongs to the class I-like SAM-binding methyltransferase superfamily. C5-methyltransferase family.</text>
</comment>
<dbReference type="EC" id="2.1.1.37" evidence="8"/>
<dbReference type="PRINTS" id="PR00105">
    <property type="entry name" value="C5METTRFRASE"/>
</dbReference>
<dbReference type="InterPro" id="IPR050390">
    <property type="entry name" value="C5-Methyltransferase"/>
</dbReference>
<dbReference type="REBASE" id="476118">
    <property type="entry name" value="M.Lsp32AORF17475P"/>
</dbReference>
<comment type="catalytic activity">
    <reaction evidence="5 8">
        <text>a 2'-deoxycytidine in DNA + S-adenosyl-L-methionine = a 5-methyl-2'-deoxycytidine in DNA + S-adenosyl-L-homocysteine + H(+)</text>
        <dbReference type="Rhea" id="RHEA:13681"/>
        <dbReference type="Rhea" id="RHEA-COMP:11369"/>
        <dbReference type="Rhea" id="RHEA-COMP:11370"/>
        <dbReference type="ChEBI" id="CHEBI:15378"/>
        <dbReference type="ChEBI" id="CHEBI:57856"/>
        <dbReference type="ChEBI" id="CHEBI:59789"/>
        <dbReference type="ChEBI" id="CHEBI:85452"/>
        <dbReference type="ChEBI" id="CHEBI:85454"/>
        <dbReference type="EC" id="2.1.1.37"/>
    </reaction>
</comment>
<dbReference type="Pfam" id="PF00145">
    <property type="entry name" value="DNA_methylase"/>
    <property type="match status" value="3"/>
</dbReference>
<keyword evidence="1 6" id="KW-0489">Methyltransferase</keyword>
<dbReference type="PROSITE" id="PS00095">
    <property type="entry name" value="C5_MTASE_2"/>
    <property type="match status" value="1"/>
</dbReference>
<dbReference type="Gene3D" id="3.90.120.10">
    <property type="entry name" value="DNA Methylase, subunit A, domain 2"/>
    <property type="match status" value="1"/>
</dbReference>
<sequence length="368" mass="40687">MCSNEPVKKFQSIELFSGAGGLALGLHAAGFQHRALYEWNPSAVETLLYNQRMGHASLRGTKITRGDVRQVDFTQYLGVDLVAGGPPCQPFSMGGKAAGMNDSRDMFPQAIRAVAEAQPKAFIFENVRGLLRPAFSNYVEYIRLQMEFPTFPISQNISWDQNLARLERHKETVGSSCGDLRYRVHLHLANAADYGVPQQRNRVFFVGFRSDIETDWSFPMPAYNDPSRWIPLSKAIGDLPDPSSKKASKWANHVFQSGAKPYPGHTGSPLDRPAKALKAGAHGVPGGENMILFPDGSVRYLTVRESARVQTFPDDYKFLGSWTEAMRQLGNAVPVKLAEIVGRSVAKALSRQVRQKVKASDSETLQSS</sequence>
<dbReference type="PANTHER" id="PTHR10629">
    <property type="entry name" value="CYTOSINE-SPECIFIC METHYLTRANSFERASE"/>
    <property type="match status" value="1"/>
</dbReference>
<dbReference type="NCBIfam" id="TIGR00675">
    <property type="entry name" value="dcm"/>
    <property type="match status" value="1"/>
</dbReference>
<evidence type="ECO:0000313" key="10">
    <source>
        <dbReference type="Proteomes" id="UP000676169"/>
    </source>
</evidence>
<protein>
    <recommendedName>
        <fullName evidence="8">Cytosine-specific methyltransferase</fullName>
        <ecNumber evidence="8">2.1.1.37</ecNumber>
    </recommendedName>
</protein>
<evidence type="ECO:0000256" key="5">
    <source>
        <dbReference type="ARBA" id="ARBA00047422"/>
    </source>
</evidence>
<dbReference type="GO" id="GO:0003677">
    <property type="term" value="F:DNA binding"/>
    <property type="evidence" value="ECO:0007669"/>
    <property type="project" value="TreeGrafter"/>
</dbReference>
<dbReference type="GO" id="GO:0003886">
    <property type="term" value="F:DNA (cytosine-5-)-methyltransferase activity"/>
    <property type="evidence" value="ECO:0007669"/>
    <property type="project" value="UniProtKB-EC"/>
</dbReference>
<dbReference type="SUPFAM" id="SSF53335">
    <property type="entry name" value="S-adenosyl-L-methionine-dependent methyltransferases"/>
    <property type="match status" value="1"/>
</dbReference>
<accession>A0A975PHG4</accession>
<dbReference type="GO" id="GO:0032259">
    <property type="term" value="P:methylation"/>
    <property type="evidence" value="ECO:0007669"/>
    <property type="project" value="UniProtKB-KW"/>
</dbReference>
<dbReference type="GO" id="GO:0009307">
    <property type="term" value="P:DNA restriction-modification system"/>
    <property type="evidence" value="ECO:0007669"/>
    <property type="project" value="UniProtKB-KW"/>
</dbReference>
<dbReference type="Proteomes" id="UP000676169">
    <property type="component" value="Chromosome"/>
</dbReference>
<feature type="active site" evidence="6">
    <location>
        <position position="88"/>
    </location>
</feature>
<dbReference type="InterPro" id="IPR029063">
    <property type="entry name" value="SAM-dependent_MTases_sf"/>
</dbReference>
<evidence type="ECO:0000256" key="6">
    <source>
        <dbReference type="PROSITE-ProRule" id="PRU01016"/>
    </source>
</evidence>
<dbReference type="GO" id="GO:0044027">
    <property type="term" value="P:negative regulation of gene expression via chromosomal CpG island methylation"/>
    <property type="evidence" value="ECO:0007669"/>
    <property type="project" value="TreeGrafter"/>
</dbReference>
<evidence type="ECO:0000256" key="4">
    <source>
        <dbReference type="ARBA" id="ARBA00022747"/>
    </source>
</evidence>
<dbReference type="AlphaFoldDB" id="A0A975PHG4"/>
<keyword evidence="2 6" id="KW-0808">Transferase</keyword>
<evidence type="ECO:0000256" key="2">
    <source>
        <dbReference type="ARBA" id="ARBA00022679"/>
    </source>
</evidence>
<dbReference type="Gene3D" id="3.40.50.150">
    <property type="entry name" value="Vaccinia Virus protein VP39"/>
    <property type="match status" value="1"/>
</dbReference>
<proteinExistence type="inferred from homology"/>
<dbReference type="InterPro" id="IPR031303">
    <property type="entry name" value="C5_meth_CS"/>
</dbReference>
<dbReference type="EMBL" id="CP073100">
    <property type="protein sequence ID" value="QUE53337.1"/>
    <property type="molecule type" value="Genomic_DNA"/>
</dbReference>
<dbReference type="PROSITE" id="PS51679">
    <property type="entry name" value="SAM_MT_C5"/>
    <property type="match status" value="1"/>
</dbReference>
<evidence type="ECO:0000313" key="9">
    <source>
        <dbReference type="EMBL" id="QUE53337.1"/>
    </source>
</evidence>
<evidence type="ECO:0000256" key="8">
    <source>
        <dbReference type="RuleBase" id="RU000417"/>
    </source>
</evidence>
<evidence type="ECO:0000256" key="1">
    <source>
        <dbReference type="ARBA" id="ARBA00022603"/>
    </source>
</evidence>
<evidence type="ECO:0000256" key="3">
    <source>
        <dbReference type="ARBA" id="ARBA00022691"/>
    </source>
</evidence>
<reference evidence="9" key="1">
    <citation type="submission" date="2021-04" db="EMBL/GenBank/DDBJ databases">
        <title>Luteolibacter sp. 32A isolated from the skin of an Anderson's salamander (Ambystoma andersonii).</title>
        <authorList>
            <person name="Spergser J."/>
            <person name="Busse H.-J."/>
        </authorList>
    </citation>
    <scope>NUCLEOTIDE SEQUENCE</scope>
    <source>
        <strain evidence="9">32A</strain>
    </source>
</reference>
<dbReference type="InterPro" id="IPR018117">
    <property type="entry name" value="C5_DNA_meth_AS"/>
</dbReference>